<evidence type="ECO:0000256" key="4">
    <source>
        <dbReference type="SAM" id="SignalP"/>
    </source>
</evidence>
<sequence>MKKILLTLLALLPLFGLAQGIDLMQVIPNDTEVRVGTLESGIKYYIRKNSKDPKRANFHIMYDVGAVQELDNQQGLAHFLEHMAFNGSKNFPGKGMDDYLQSIGVHFGENLNAMTGQEMTTYMITNVPITREGIVDSVLLVLHDWAGFIDLKDEDIDDERGVICEEWRQGNNAQRRVLDKQMETFFPGSIYAKRNVIGTEEVILSFTYEDLRSFYRKWYRPDMQAFVIVGDFDVDEMEAKLKKTMADIKEFEVKTPKDVVVITDKETPSVSIVTDPELKSTDVSIIFRHKPIAKKYADRVIALKQDIMTGLISSMLNERFTEIARKENAPFLDAGCGYFNFVEPADVLYVSGSARNDETVQTLEAVYTELLRMQRGGFTNSEFERVKTNHLTRAERAYNNRNDRRNGDFVDDYMSNFTSNSPFPSAETQFELTKEVLASITLDEINAVAKSLVRDKNSAVLVAAPSSTQVPSETQIIEVLDKVKGSEIAVFVEEVNNQPLVDQAAIKAGKVIKVDNGKFESTLWTLSNGVNVVIKKTDFKADEVIMNGVKLGGTSTIENLDDLVSIEFWKYFSGNAGLGNFSSTDLRKALTGKIANASASFGPLTATINGSCSPKDMETMLQLAYLRMAAPRFEQTDLNVVTNQWRSMIPNIIQTPDYAFSYQTNKTITGNNPRAMANLPSMEMLDKVSLERMAAMYKAQFANVSGMTFVFTGNFDEDALRPLVEKYLGSLPSDMKESPKFGKYHIHNVEGKVTNEFRTRMETPKVTSLSIYSGNIEWNDTERINLAAIRHILEVRYTKSVREEAGGTYGVQVQLEVSKEPKQEFGLAVYFNTDESKLNELMPIIQKELDDIVAGKIADESITIYKEFVVKKFAESNISNGTWNSYLREWYVWGNDNYSNYLKAVESVTKESIQATAKRAFSQGNLIKVIQLPQQ</sequence>
<evidence type="ECO:0000256" key="2">
    <source>
        <dbReference type="ARBA" id="ARBA00007261"/>
    </source>
</evidence>
<dbReference type="GO" id="GO:0046872">
    <property type="term" value="F:metal ion binding"/>
    <property type="evidence" value="ECO:0007669"/>
    <property type="project" value="InterPro"/>
</dbReference>
<comment type="similarity">
    <text evidence="2 3">Belongs to the peptidase M16 family.</text>
</comment>
<dbReference type="InterPro" id="IPR050361">
    <property type="entry name" value="MPP/UQCRC_Complex"/>
</dbReference>
<feature type="signal peptide" evidence="4">
    <location>
        <begin position="1"/>
        <end position="18"/>
    </location>
</feature>
<evidence type="ECO:0000259" key="5">
    <source>
        <dbReference type="Pfam" id="PF00675"/>
    </source>
</evidence>
<dbReference type="PATRIC" id="fig|1433126.3.peg.1192"/>
<dbReference type="Gene3D" id="3.30.830.10">
    <property type="entry name" value="Metalloenzyme, LuxS/M16 peptidase-like"/>
    <property type="match status" value="4"/>
</dbReference>
<evidence type="ECO:0000259" key="6">
    <source>
        <dbReference type="Pfam" id="PF05193"/>
    </source>
</evidence>
<dbReference type="HOGENOM" id="CLU_008156_0_0_10"/>
<dbReference type="SUPFAM" id="SSF63411">
    <property type="entry name" value="LuxS/MPP-like metallohydrolase"/>
    <property type="match status" value="4"/>
</dbReference>
<feature type="domain" description="Peptidase M16 C-terminal" evidence="6">
    <location>
        <begin position="688"/>
        <end position="866"/>
    </location>
</feature>
<feature type="chain" id="PRO_5001586248" evidence="4">
    <location>
        <begin position="19"/>
        <end position="935"/>
    </location>
</feature>
<evidence type="ECO:0000256" key="1">
    <source>
        <dbReference type="ARBA" id="ARBA00001947"/>
    </source>
</evidence>
<protein>
    <submittedName>
        <fullName evidence="7">Putative zinc protease pqqL</fullName>
        <ecNumber evidence="7">3.4.-.-</ecNumber>
    </submittedName>
</protein>
<comment type="cofactor">
    <cofactor evidence="1">
        <name>Zn(2+)</name>
        <dbReference type="ChEBI" id="CHEBI:29105"/>
    </cofactor>
</comment>
<dbReference type="KEGG" id="rbc:BN938_1200"/>
<dbReference type="PANTHER" id="PTHR11851:SF49">
    <property type="entry name" value="MITOCHONDRIAL-PROCESSING PEPTIDASE SUBUNIT ALPHA"/>
    <property type="match status" value="1"/>
</dbReference>
<dbReference type="AlphaFoldDB" id="A0A060RCW7"/>
<dbReference type="InterPro" id="IPR011765">
    <property type="entry name" value="Pept_M16_N"/>
</dbReference>
<dbReference type="InterPro" id="IPR001431">
    <property type="entry name" value="Pept_M16_Zn_BS"/>
</dbReference>
<reference evidence="7 8" key="1">
    <citation type="journal article" date="2015" name="Genome Announc.">
        <title>Complete Genome Sequence of the Novel Leech Symbiont Mucinivorans hirudinis M3T.</title>
        <authorList>
            <person name="Nelson M.C."/>
            <person name="Bomar L."/>
            <person name="Graf J."/>
        </authorList>
    </citation>
    <scope>NUCLEOTIDE SEQUENCE [LARGE SCALE GENOMIC DNA]</scope>
    <source>
        <strain evidence="8">M3</strain>
    </source>
</reference>
<keyword evidence="7" id="KW-0645">Protease</keyword>
<name>A0A060RCW7_9BACT</name>
<evidence type="ECO:0000256" key="3">
    <source>
        <dbReference type="RuleBase" id="RU004447"/>
    </source>
</evidence>
<keyword evidence="7" id="KW-0378">Hydrolase</keyword>
<evidence type="ECO:0000313" key="7">
    <source>
        <dbReference type="EMBL" id="CDN31294.1"/>
    </source>
</evidence>
<gene>
    <name evidence="7" type="ORF">BN938_1200</name>
</gene>
<dbReference type="PANTHER" id="PTHR11851">
    <property type="entry name" value="METALLOPROTEASE"/>
    <property type="match status" value="1"/>
</dbReference>
<dbReference type="eggNOG" id="COG0612">
    <property type="taxonomic scope" value="Bacteria"/>
</dbReference>
<dbReference type="InterPro" id="IPR007863">
    <property type="entry name" value="Peptidase_M16_C"/>
</dbReference>
<dbReference type="Pfam" id="PF00675">
    <property type="entry name" value="Peptidase_M16"/>
    <property type="match status" value="1"/>
</dbReference>
<dbReference type="Pfam" id="PF05193">
    <property type="entry name" value="Peptidase_M16_C"/>
    <property type="match status" value="2"/>
</dbReference>
<dbReference type="GO" id="GO:0006508">
    <property type="term" value="P:proteolysis"/>
    <property type="evidence" value="ECO:0007669"/>
    <property type="project" value="UniProtKB-KW"/>
</dbReference>
<dbReference type="GO" id="GO:0004222">
    <property type="term" value="F:metalloendopeptidase activity"/>
    <property type="evidence" value="ECO:0007669"/>
    <property type="project" value="InterPro"/>
</dbReference>
<keyword evidence="4" id="KW-0732">Signal</keyword>
<feature type="domain" description="Peptidase M16 C-terminal" evidence="6">
    <location>
        <begin position="205"/>
        <end position="388"/>
    </location>
</feature>
<dbReference type="EMBL" id="HG934468">
    <property type="protein sequence ID" value="CDN31294.1"/>
    <property type="molecule type" value="Genomic_DNA"/>
</dbReference>
<evidence type="ECO:0000313" key="8">
    <source>
        <dbReference type="Proteomes" id="UP000027616"/>
    </source>
</evidence>
<dbReference type="EC" id="3.4.-.-" evidence="7"/>
<accession>A0A060RCW7</accession>
<keyword evidence="8" id="KW-1185">Reference proteome</keyword>
<dbReference type="Proteomes" id="UP000027616">
    <property type="component" value="Chromosome I"/>
</dbReference>
<dbReference type="InterPro" id="IPR011249">
    <property type="entry name" value="Metalloenz_LuxS/M16"/>
</dbReference>
<dbReference type="STRING" id="1433126.BN938_1200"/>
<dbReference type="PROSITE" id="PS00143">
    <property type="entry name" value="INSULINASE"/>
    <property type="match status" value="1"/>
</dbReference>
<feature type="domain" description="Peptidase M16 N-terminal" evidence="5">
    <location>
        <begin position="50"/>
        <end position="182"/>
    </location>
</feature>
<proteinExistence type="inferred from homology"/>
<dbReference type="OrthoDB" id="9811314at2"/>
<organism evidence="7 8">
    <name type="scientific">Mucinivorans hirudinis</name>
    <dbReference type="NCBI Taxonomy" id="1433126"/>
    <lineage>
        <taxon>Bacteria</taxon>
        <taxon>Pseudomonadati</taxon>
        <taxon>Bacteroidota</taxon>
        <taxon>Bacteroidia</taxon>
        <taxon>Bacteroidales</taxon>
        <taxon>Rikenellaceae</taxon>
        <taxon>Mucinivorans</taxon>
    </lineage>
</organism>